<dbReference type="Gene3D" id="3.10.20.90">
    <property type="entry name" value="Phosphatidylinositol 3-kinase Catalytic Subunit, Chain A, domain 1"/>
    <property type="match status" value="1"/>
</dbReference>
<proteinExistence type="predicted"/>
<dbReference type="FunFam" id="3.10.20.90:FF:000222">
    <property type="entry name" value="Polyubiquitin 5"/>
    <property type="match status" value="1"/>
</dbReference>
<protein>
    <recommendedName>
        <fullName evidence="2">Ubiquitin-like domain-containing protein</fullName>
    </recommendedName>
</protein>
<accession>A0A815GI62</accession>
<dbReference type="PANTHER" id="PTHR10666">
    <property type="entry name" value="UBIQUITIN"/>
    <property type="match status" value="1"/>
</dbReference>
<comment type="caution">
    <text evidence="3">The sequence shown here is derived from an EMBL/GenBank/DDBJ whole genome shotgun (WGS) entry which is preliminary data.</text>
</comment>
<dbReference type="SUPFAM" id="SSF54236">
    <property type="entry name" value="Ubiquitin-like"/>
    <property type="match status" value="1"/>
</dbReference>
<dbReference type="InterPro" id="IPR029071">
    <property type="entry name" value="Ubiquitin-like_domsf"/>
</dbReference>
<dbReference type="PRINTS" id="PR00348">
    <property type="entry name" value="UBIQUITIN"/>
</dbReference>
<dbReference type="SMART" id="SM00213">
    <property type="entry name" value="UBQ"/>
    <property type="match status" value="1"/>
</dbReference>
<organism evidence="3 4">
    <name type="scientific">Rotaria sordida</name>
    <dbReference type="NCBI Taxonomy" id="392033"/>
    <lineage>
        <taxon>Eukaryota</taxon>
        <taxon>Metazoa</taxon>
        <taxon>Spiralia</taxon>
        <taxon>Gnathifera</taxon>
        <taxon>Rotifera</taxon>
        <taxon>Eurotatoria</taxon>
        <taxon>Bdelloidea</taxon>
        <taxon>Philodinida</taxon>
        <taxon>Philodinidae</taxon>
        <taxon>Rotaria</taxon>
    </lineage>
</organism>
<feature type="region of interest" description="Disordered" evidence="1">
    <location>
        <begin position="399"/>
        <end position="418"/>
    </location>
</feature>
<dbReference type="AlphaFoldDB" id="A0A815GI62"/>
<name>A0A815GI62_9BILA</name>
<dbReference type="EMBL" id="CAJNOO010003480">
    <property type="protein sequence ID" value="CAF1339201.1"/>
    <property type="molecule type" value="Genomic_DNA"/>
</dbReference>
<feature type="compositionally biased region" description="Acidic residues" evidence="1">
    <location>
        <begin position="399"/>
        <end position="411"/>
    </location>
</feature>
<dbReference type="PROSITE" id="PS50053">
    <property type="entry name" value="UBIQUITIN_2"/>
    <property type="match status" value="1"/>
</dbReference>
<dbReference type="InterPro" id="IPR019956">
    <property type="entry name" value="Ubiquitin_dom"/>
</dbReference>
<evidence type="ECO:0000256" key="1">
    <source>
        <dbReference type="SAM" id="MobiDB-lite"/>
    </source>
</evidence>
<reference evidence="3" key="1">
    <citation type="submission" date="2021-02" db="EMBL/GenBank/DDBJ databases">
        <authorList>
            <person name="Nowell W R."/>
        </authorList>
    </citation>
    <scope>NUCLEOTIDE SEQUENCE</scope>
</reference>
<feature type="domain" description="Ubiquitin-like" evidence="2">
    <location>
        <begin position="239"/>
        <end position="314"/>
    </location>
</feature>
<gene>
    <name evidence="3" type="ORF">RFH988_LOCUS31687</name>
</gene>
<dbReference type="Pfam" id="PF00240">
    <property type="entry name" value="ubiquitin"/>
    <property type="match status" value="1"/>
</dbReference>
<evidence type="ECO:0000313" key="4">
    <source>
        <dbReference type="Proteomes" id="UP000663882"/>
    </source>
</evidence>
<dbReference type="OrthoDB" id="428577at2759"/>
<dbReference type="InterPro" id="IPR050158">
    <property type="entry name" value="Ubiquitin_ubiquitin-like"/>
</dbReference>
<evidence type="ECO:0000259" key="2">
    <source>
        <dbReference type="PROSITE" id="PS50053"/>
    </source>
</evidence>
<evidence type="ECO:0000313" key="3">
    <source>
        <dbReference type="EMBL" id="CAF1339201.1"/>
    </source>
</evidence>
<dbReference type="Proteomes" id="UP000663882">
    <property type="component" value="Unassembled WGS sequence"/>
</dbReference>
<dbReference type="InterPro" id="IPR000626">
    <property type="entry name" value="Ubiquitin-like_dom"/>
</dbReference>
<sequence>MDNSTAPSTAVLTTNLTSFVYEDLIFHVQTIQQQMIEIAKYLDDQWKNDKKIREELKSRSITFVDPYGNPITNKYMNHELISTLFKQYKKDYIPKYLQNWVKIGTISENVISPLDDSELQSTVSKYPDGYRFITYCELSILIEYREDVLRQQFVLPVLLTDAIEKIKMRIQELRKFPNIALKSFISDKDSQMNNQNWSEGRTFNSDDTVLSCQLYQNNSIMVAKILLENTNDIASTANYEIFVKTLTGKTITIKVNSHMDIDTVKQLIQNIEGIPPDQQRLIFAGKQLEDDATLSYYNVQKESTIHLVLRLRGGMYHITSGRLDFESLPNTGAEAIKNILAFKFKNIDNPEGLSLVELQNSILQGQAVLSKLFNEIKDFTVSDDVSHLKNIILSNVTDNEDENDMEADNDNDSVSNDQ</sequence>